<evidence type="ECO:0000313" key="3">
    <source>
        <dbReference type="Proteomes" id="UP000238312"/>
    </source>
</evidence>
<dbReference type="AlphaFoldDB" id="A0A2T0N8R0"/>
<reference evidence="2 3" key="1">
    <citation type="submission" date="2018-03" db="EMBL/GenBank/DDBJ databases">
        <title>Genomic Encyclopedia of Type Strains, Phase III (KMG-III): the genomes of soil and plant-associated and newly described type strains.</title>
        <authorList>
            <person name="Whitman W."/>
        </authorList>
    </citation>
    <scope>NUCLEOTIDE SEQUENCE [LARGE SCALE GENOMIC DNA]</scope>
    <source>
        <strain evidence="2 3">CGMCC 4.7104</strain>
    </source>
</reference>
<proteinExistence type="predicted"/>
<organism evidence="2 3">
    <name type="scientific">Nonomuraea fuscirosea</name>
    <dbReference type="NCBI Taxonomy" id="1291556"/>
    <lineage>
        <taxon>Bacteria</taxon>
        <taxon>Bacillati</taxon>
        <taxon>Actinomycetota</taxon>
        <taxon>Actinomycetes</taxon>
        <taxon>Streptosporangiales</taxon>
        <taxon>Streptosporangiaceae</taxon>
        <taxon>Nonomuraea</taxon>
    </lineage>
</organism>
<dbReference type="RefSeq" id="WP_106235212.1">
    <property type="nucleotide sequence ID" value="NZ_PVNG01000002.1"/>
</dbReference>
<comment type="caution">
    <text evidence="2">The sequence shown here is derived from an EMBL/GenBank/DDBJ whole genome shotgun (WGS) entry which is preliminary data.</text>
</comment>
<evidence type="ECO:0000313" key="2">
    <source>
        <dbReference type="EMBL" id="PRX69133.1"/>
    </source>
</evidence>
<gene>
    <name evidence="2" type="ORF">B0I32_102190</name>
</gene>
<feature type="region of interest" description="Disordered" evidence="1">
    <location>
        <begin position="149"/>
        <end position="177"/>
    </location>
</feature>
<accession>A0A2T0N8R0</accession>
<dbReference type="EMBL" id="PVNG01000002">
    <property type="protein sequence ID" value="PRX69133.1"/>
    <property type="molecule type" value="Genomic_DNA"/>
</dbReference>
<sequence length="177" mass="19205">MRTPRFVAFDNTCSVVDVPYGDLPYGDVPYGDLPYGDLPYVVLDQEHDDDLARLDLSVDRAVGVLHQMRRELVRLHRARGTAEPELTAVPVQDSAVDGRALTEDLDAADRPDTEAACWLTRWTGRLAKQLLAGPPLVLVHGTHAPQNLPISTRKRPVSAGCAAGGEVSGRTSSNDLP</sequence>
<evidence type="ECO:0000256" key="1">
    <source>
        <dbReference type="SAM" id="MobiDB-lite"/>
    </source>
</evidence>
<dbReference type="OrthoDB" id="3806873at2"/>
<protein>
    <submittedName>
        <fullName evidence="2">Uncharacterized protein</fullName>
    </submittedName>
</protein>
<keyword evidence="3" id="KW-1185">Reference proteome</keyword>
<dbReference type="Proteomes" id="UP000238312">
    <property type="component" value="Unassembled WGS sequence"/>
</dbReference>
<name>A0A2T0N8R0_9ACTN</name>